<evidence type="ECO:0000256" key="3">
    <source>
        <dbReference type="ARBA" id="ARBA00022679"/>
    </source>
</evidence>
<evidence type="ECO:0000256" key="2">
    <source>
        <dbReference type="ARBA" id="ARBA00022629"/>
    </source>
</evidence>
<dbReference type="Gene3D" id="3.30.420.40">
    <property type="match status" value="2"/>
</dbReference>
<keyword evidence="4 8" id="KW-0547">Nucleotide-binding</keyword>
<comment type="caution">
    <text evidence="13">The sequence shown here is derived from an EMBL/GenBank/DDBJ whole genome shotgun (WGS) entry which is preliminary data.</text>
</comment>
<evidence type="ECO:0000259" key="12">
    <source>
        <dbReference type="Pfam" id="PF02782"/>
    </source>
</evidence>
<evidence type="ECO:0000313" key="13">
    <source>
        <dbReference type="EMBL" id="GAA3560263.1"/>
    </source>
</evidence>
<dbReference type="PIRSF" id="PIRSF000538">
    <property type="entry name" value="GlpK"/>
    <property type="match status" value="1"/>
</dbReference>
<dbReference type="HAMAP" id="MF_02220">
    <property type="entry name" value="XylB"/>
    <property type="match status" value="1"/>
</dbReference>
<evidence type="ECO:0000256" key="5">
    <source>
        <dbReference type="ARBA" id="ARBA00022777"/>
    </source>
</evidence>
<feature type="binding site" evidence="8">
    <location>
        <begin position="79"/>
        <end position="80"/>
    </location>
    <ligand>
        <name>substrate</name>
    </ligand>
</feature>
<organism evidence="13 14">
    <name type="scientific">Microlunatus spumicola</name>
    <dbReference type="NCBI Taxonomy" id="81499"/>
    <lineage>
        <taxon>Bacteria</taxon>
        <taxon>Bacillati</taxon>
        <taxon>Actinomycetota</taxon>
        <taxon>Actinomycetes</taxon>
        <taxon>Propionibacteriales</taxon>
        <taxon>Propionibacteriaceae</taxon>
        <taxon>Microlunatus</taxon>
    </lineage>
</organism>
<keyword evidence="14" id="KW-1185">Reference proteome</keyword>
<dbReference type="Pfam" id="PF02782">
    <property type="entry name" value="FGGY_C"/>
    <property type="match status" value="1"/>
</dbReference>
<dbReference type="InterPro" id="IPR018485">
    <property type="entry name" value="FGGY_C"/>
</dbReference>
<sequence length="495" mass="52191">MTGHWLGVDLGTSGVKVVAVDESGAVVASHTSSYPLQTPRPGWTEQRPEDWWDATLEAVRAVGERVDGDVVGIGLSGQMHGMVALDAHDEVLRPAILWNDNRNAAECDLLLDRVGGLDGLLGLTNNASLPGYTIGKILWLREHEPELFARTEVVLNPKDHLRWRLTGERATDVSDASGFGALDVRNRRWSSDLMAALELPESLLPPVVESDTPVGRLTAEAAALTGLPVGTPVVAGGGDSVLQTTSMGIVSPGTLGITLGTAGILGAAIEHCPDNAHGRLQISCGNEAGRWHVMGVALSAGGALQWWTDAIRALVPDASNATVTALATRSPVGARGVRFLPYLVGERAPHVDPDARATFVGVDLGHDLTDLSRAVLEGALLNLREIRDIMADVGVPTDDVRVSGGASAYPLWRQTLADVLGTPVHQVTNGEQGAAYGAALLAGVGGGRWANLSEALGSVVVTDRVQPDPDSVAVHDASYDDFRRIYPAQTVMRNL</sequence>
<dbReference type="PANTHER" id="PTHR43095:SF5">
    <property type="entry name" value="XYLULOSE KINASE"/>
    <property type="match status" value="1"/>
</dbReference>
<dbReference type="SUPFAM" id="SSF53067">
    <property type="entry name" value="Actin-like ATPase domain"/>
    <property type="match status" value="2"/>
</dbReference>
<comment type="function">
    <text evidence="8">Catalyzes the phosphorylation of D-xylulose to D-xylulose 5-phosphate.</text>
</comment>
<proteinExistence type="inferred from homology"/>
<feature type="domain" description="Carbohydrate kinase FGGY C-terminal" evidence="12">
    <location>
        <begin position="257"/>
        <end position="444"/>
    </location>
</feature>
<keyword evidence="2 8" id="KW-0859">Xylose metabolism</keyword>
<evidence type="ECO:0000256" key="6">
    <source>
        <dbReference type="ARBA" id="ARBA00022840"/>
    </source>
</evidence>
<dbReference type="InterPro" id="IPR018484">
    <property type="entry name" value="FGGY_N"/>
</dbReference>
<feature type="active site" description="Proton acceptor" evidence="8">
    <location>
        <position position="239"/>
    </location>
</feature>
<protein>
    <recommendedName>
        <fullName evidence="8 10">Xylulose kinase</fullName>
        <shortName evidence="8 10">Xylulokinase</shortName>
        <ecNumber evidence="8 10">2.7.1.17</ecNumber>
    </recommendedName>
</protein>
<dbReference type="InterPro" id="IPR000577">
    <property type="entry name" value="Carb_kinase_FGGY"/>
</dbReference>
<dbReference type="RefSeq" id="WP_204911574.1">
    <property type="nucleotide sequence ID" value="NZ_BAAAYR010000001.1"/>
</dbReference>
<keyword evidence="7 8" id="KW-0119">Carbohydrate metabolism</keyword>
<comment type="catalytic activity">
    <reaction evidence="8 10">
        <text>D-xylulose + ATP = D-xylulose 5-phosphate + ADP + H(+)</text>
        <dbReference type="Rhea" id="RHEA:10964"/>
        <dbReference type="ChEBI" id="CHEBI:15378"/>
        <dbReference type="ChEBI" id="CHEBI:17140"/>
        <dbReference type="ChEBI" id="CHEBI:30616"/>
        <dbReference type="ChEBI" id="CHEBI:57737"/>
        <dbReference type="ChEBI" id="CHEBI:456216"/>
        <dbReference type="EC" id="2.7.1.17"/>
    </reaction>
</comment>
<evidence type="ECO:0000256" key="4">
    <source>
        <dbReference type="ARBA" id="ARBA00022741"/>
    </source>
</evidence>
<dbReference type="PANTHER" id="PTHR43095">
    <property type="entry name" value="SUGAR KINASE"/>
    <property type="match status" value="1"/>
</dbReference>
<evidence type="ECO:0000256" key="8">
    <source>
        <dbReference type="HAMAP-Rule" id="MF_02220"/>
    </source>
</evidence>
<dbReference type="EC" id="2.7.1.17" evidence="8 10"/>
<feature type="domain" description="Carbohydrate kinase FGGY N-terminal" evidence="11">
    <location>
        <begin position="5"/>
        <end position="242"/>
    </location>
</feature>
<dbReference type="EMBL" id="BAAAYR010000001">
    <property type="protein sequence ID" value="GAA3560263.1"/>
    <property type="molecule type" value="Genomic_DNA"/>
</dbReference>
<evidence type="ECO:0000256" key="7">
    <source>
        <dbReference type="ARBA" id="ARBA00023277"/>
    </source>
</evidence>
<keyword evidence="3 8" id="KW-0808">Transferase</keyword>
<reference evidence="14" key="1">
    <citation type="journal article" date="2019" name="Int. J. Syst. Evol. Microbiol.">
        <title>The Global Catalogue of Microorganisms (GCM) 10K type strain sequencing project: providing services to taxonomists for standard genome sequencing and annotation.</title>
        <authorList>
            <consortium name="The Broad Institute Genomics Platform"/>
            <consortium name="The Broad Institute Genome Sequencing Center for Infectious Disease"/>
            <person name="Wu L."/>
            <person name="Ma J."/>
        </authorList>
    </citation>
    <scope>NUCLEOTIDE SEQUENCE [LARGE SCALE GENOMIC DNA]</scope>
    <source>
        <strain evidence="14">JCM 16540</strain>
    </source>
</reference>
<evidence type="ECO:0000256" key="9">
    <source>
        <dbReference type="RuleBase" id="RU003733"/>
    </source>
</evidence>
<keyword evidence="6 8" id="KW-0067">ATP-binding</keyword>
<evidence type="ECO:0000256" key="1">
    <source>
        <dbReference type="ARBA" id="ARBA00009156"/>
    </source>
</evidence>
<dbReference type="Proteomes" id="UP001500767">
    <property type="component" value="Unassembled WGS sequence"/>
</dbReference>
<dbReference type="InterPro" id="IPR043129">
    <property type="entry name" value="ATPase_NBD"/>
</dbReference>
<keyword evidence="5 8" id="KW-0418">Kinase</keyword>
<dbReference type="PROSITE" id="PS00445">
    <property type="entry name" value="FGGY_KINASES_2"/>
    <property type="match status" value="1"/>
</dbReference>
<gene>
    <name evidence="13" type="primary">xylB_2</name>
    <name evidence="8 10" type="synonym">xylB</name>
    <name evidence="13" type="ORF">GCM10022197_14660</name>
</gene>
<name>A0ABP6X4B5_9ACTN</name>
<dbReference type="NCBIfam" id="TIGR01312">
    <property type="entry name" value="XylB"/>
    <property type="match status" value="1"/>
</dbReference>
<dbReference type="InterPro" id="IPR018483">
    <property type="entry name" value="Carb_kinase_FGGY_CS"/>
</dbReference>
<dbReference type="InterPro" id="IPR050406">
    <property type="entry name" value="FGGY_Carb_Kinase"/>
</dbReference>
<dbReference type="Pfam" id="PF00370">
    <property type="entry name" value="FGGY_N"/>
    <property type="match status" value="1"/>
</dbReference>
<accession>A0ABP6X4B5</accession>
<dbReference type="InterPro" id="IPR006000">
    <property type="entry name" value="Xylulokinase"/>
</dbReference>
<feature type="site" description="Important for activity" evidence="8">
    <location>
        <position position="9"/>
    </location>
</feature>
<comment type="similarity">
    <text evidence="1 8 9">Belongs to the FGGY kinase family.</text>
</comment>
<dbReference type="CDD" id="cd07808">
    <property type="entry name" value="ASKHA_NBD_FGGY_EcXK-like"/>
    <property type="match status" value="1"/>
</dbReference>
<evidence type="ECO:0000313" key="14">
    <source>
        <dbReference type="Proteomes" id="UP001500767"/>
    </source>
</evidence>
<evidence type="ECO:0000256" key="10">
    <source>
        <dbReference type="RuleBase" id="RU364073"/>
    </source>
</evidence>
<evidence type="ECO:0000259" key="11">
    <source>
        <dbReference type="Pfam" id="PF00370"/>
    </source>
</evidence>
<dbReference type="PROSITE" id="PS00933">
    <property type="entry name" value="FGGY_KINASES_1"/>
    <property type="match status" value="1"/>
</dbReference>